<dbReference type="PROSITE" id="PS50850">
    <property type="entry name" value="MFS"/>
    <property type="match status" value="1"/>
</dbReference>
<dbReference type="AlphaFoldDB" id="A0A1D2NGI2"/>
<dbReference type="SUPFAM" id="SSF103473">
    <property type="entry name" value="MFS general substrate transporter"/>
    <property type="match status" value="1"/>
</dbReference>
<feature type="transmembrane region" description="Helical" evidence="8">
    <location>
        <begin position="130"/>
        <end position="150"/>
    </location>
</feature>
<proteinExistence type="inferred from homology"/>
<dbReference type="OrthoDB" id="6770063at2759"/>
<evidence type="ECO:0000256" key="1">
    <source>
        <dbReference type="ARBA" id="ARBA00004141"/>
    </source>
</evidence>
<feature type="region of interest" description="Disordered" evidence="7">
    <location>
        <begin position="528"/>
        <end position="563"/>
    </location>
</feature>
<dbReference type="InterPro" id="IPR020846">
    <property type="entry name" value="MFS_dom"/>
</dbReference>
<comment type="subcellular location">
    <subcellularLocation>
        <location evidence="1">Membrane</location>
        <topology evidence="1">Multi-pass membrane protein</topology>
    </subcellularLocation>
</comment>
<feature type="region of interest" description="Disordered" evidence="7">
    <location>
        <begin position="1"/>
        <end position="74"/>
    </location>
</feature>
<dbReference type="InterPro" id="IPR044770">
    <property type="entry name" value="MFS_spinster-like"/>
</dbReference>
<dbReference type="Proteomes" id="UP000094527">
    <property type="component" value="Unassembled WGS sequence"/>
</dbReference>
<dbReference type="OMA" id="YICAAGL"/>
<feature type="transmembrane region" description="Helical" evidence="8">
    <location>
        <begin position="90"/>
        <end position="110"/>
    </location>
</feature>
<evidence type="ECO:0000256" key="8">
    <source>
        <dbReference type="SAM" id="Phobius"/>
    </source>
</evidence>
<dbReference type="InterPro" id="IPR011701">
    <property type="entry name" value="MFS"/>
</dbReference>
<protein>
    <submittedName>
        <fullName evidence="10">Protein spinster</fullName>
    </submittedName>
</protein>
<evidence type="ECO:0000313" key="10">
    <source>
        <dbReference type="EMBL" id="ODN04368.1"/>
    </source>
</evidence>
<organism evidence="10 11">
    <name type="scientific">Orchesella cincta</name>
    <name type="common">Springtail</name>
    <name type="synonym">Podura cincta</name>
    <dbReference type="NCBI Taxonomy" id="48709"/>
    <lineage>
        <taxon>Eukaryota</taxon>
        <taxon>Metazoa</taxon>
        <taxon>Ecdysozoa</taxon>
        <taxon>Arthropoda</taxon>
        <taxon>Hexapoda</taxon>
        <taxon>Collembola</taxon>
        <taxon>Entomobryomorpha</taxon>
        <taxon>Entomobryoidea</taxon>
        <taxon>Orchesellidae</taxon>
        <taxon>Orchesellinae</taxon>
        <taxon>Orchesella</taxon>
    </lineage>
</organism>
<feature type="compositionally biased region" description="Polar residues" evidence="7">
    <location>
        <begin position="9"/>
        <end position="18"/>
    </location>
</feature>
<feature type="transmembrane region" description="Helical" evidence="8">
    <location>
        <begin position="157"/>
        <end position="175"/>
    </location>
</feature>
<gene>
    <name evidence="10" type="ORF">Ocin01_02318</name>
</gene>
<evidence type="ECO:0000256" key="5">
    <source>
        <dbReference type="ARBA" id="ARBA00023136"/>
    </source>
</evidence>
<evidence type="ECO:0000313" key="11">
    <source>
        <dbReference type="Proteomes" id="UP000094527"/>
    </source>
</evidence>
<dbReference type="PANTHER" id="PTHR23505">
    <property type="entry name" value="SPINSTER"/>
    <property type="match status" value="1"/>
</dbReference>
<evidence type="ECO:0000256" key="6">
    <source>
        <dbReference type="ARBA" id="ARBA00024338"/>
    </source>
</evidence>
<reference evidence="10 11" key="1">
    <citation type="journal article" date="2016" name="Genome Biol. Evol.">
        <title>Gene Family Evolution Reflects Adaptation to Soil Environmental Stressors in the Genome of the Collembolan Orchesella cincta.</title>
        <authorList>
            <person name="Faddeeva-Vakhrusheva A."/>
            <person name="Derks M.F."/>
            <person name="Anvar S.Y."/>
            <person name="Agamennone V."/>
            <person name="Suring W."/>
            <person name="Smit S."/>
            <person name="van Straalen N.M."/>
            <person name="Roelofs D."/>
        </authorList>
    </citation>
    <scope>NUCLEOTIDE SEQUENCE [LARGE SCALE GENOMIC DNA]</scope>
    <source>
        <tissue evidence="10">Mixed pool</tissue>
    </source>
</reference>
<feature type="transmembrane region" description="Helical" evidence="8">
    <location>
        <begin position="217"/>
        <end position="240"/>
    </location>
</feature>
<dbReference type="PANTHER" id="PTHR23505:SF79">
    <property type="entry name" value="PROTEIN SPINSTER"/>
    <property type="match status" value="1"/>
</dbReference>
<evidence type="ECO:0000259" key="9">
    <source>
        <dbReference type="PROSITE" id="PS50850"/>
    </source>
</evidence>
<feature type="transmembrane region" description="Helical" evidence="8">
    <location>
        <begin position="410"/>
        <end position="433"/>
    </location>
</feature>
<dbReference type="GO" id="GO:0022857">
    <property type="term" value="F:transmembrane transporter activity"/>
    <property type="evidence" value="ECO:0007669"/>
    <property type="project" value="InterPro"/>
</dbReference>
<evidence type="ECO:0000256" key="7">
    <source>
        <dbReference type="SAM" id="MobiDB-lite"/>
    </source>
</evidence>
<evidence type="ECO:0000256" key="2">
    <source>
        <dbReference type="ARBA" id="ARBA00022448"/>
    </source>
</evidence>
<dbReference type="STRING" id="48709.A0A1D2NGI2"/>
<keyword evidence="4 8" id="KW-1133">Transmembrane helix</keyword>
<feature type="transmembrane region" description="Helical" evidence="8">
    <location>
        <begin position="379"/>
        <end position="398"/>
    </location>
</feature>
<dbReference type="CDD" id="cd17328">
    <property type="entry name" value="MFS_spinster_like"/>
    <property type="match status" value="1"/>
</dbReference>
<feature type="domain" description="Major facilitator superfamily (MFS) profile" evidence="9">
    <location>
        <begin position="92"/>
        <end position="513"/>
    </location>
</feature>
<keyword evidence="5 8" id="KW-0472">Membrane</keyword>
<keyword evidence="11" id="KW-1185">Reference proteome</keyword>
<feature type="compositionally biased region" description="Polar residues" evidence="7">
    <location>
        <begin position="35"/>
        <end position="44"/>
    </location>
</feature>
<feature type="transmembrane region" description="Helical" evidence="8">
    <location>
        <begin position="300"/>
        <end position="321"/>
    </location>
</feature>
<comment type="similarity">
    <text evidence="6">Belongs to the major facilitator superfamily. Spinster (TC 2.A.1.49) family.</text>
</comment>
<evidence type="ECO:0000256" key="4">
    <source>
        <dbReference type="ARBA" id="ARBA00022989"/>
    </source>
</evidence>
<feature type="transmembrane region" description="Helical" evidence="8">
    <location>
        <begin position="246"/>
        <end position="269"/>
    </location>
</feature>
<dbReference type="Pfam" id="PF07690">
    <property type="entry name" value="MFS_1"/>
    <property type="match status" value="1"/>
</dbReference>
<name>A0A1D2NGI2_ORCCI</name>
<dbReference type="Gene3D" id="1.20.1250.20">
    <property type="entry name" value="MFS general substrate transporter like domains"/>
    <property type="match status" value="1"/>
</dbReference>
<feature type="transmembrane region" description="Helical" evidence="8">
    <location>
        <begin position="341"/>
        <end position="367"/>
    </location>
</feature>
<dbReference type="EMBL" id="LJIJ01000046">
    <property type="protein sequence ID" value="ODN04368.1"/>
    <property type="molecule type" value="Genomic_DNA"/>
</dbReference>
<evidence type="ECO:0000256" key="3">
    <source>
        <dbReference type="ARBA" id="ARBA00022692"/>
    </source>
</evidence>
<comment type="caution">
    <text evidence="10">The sequence shown here is derived from an EMBL/GenBank/DDBJ whole genome shotgun (WGS) entry which is preliminary data.</text>
</comment>
<dbReference type="GO" id="GO:0016020">
    <property type="term" value="C:membrane"/>
    <property type="evidence" value="ECO:0007669"/>
    <property type="project" value="UniProtKB-SubCell"/>
</dbReference>
<dbReference type="InterPro" id="IPR036259">
    <property type="entry name" value="MFS_trans_sf"/>
</dbReference>
<keyword evidence="2" id="KW-0813">Transport</keyword>
<feature type="transmembrane region" description="Helical" evidence="8">
    <location>
        <begin position="487"/>
        <end position="513"/>
    </location>
</feature>
<accession>A0A1D2NGI2</accession>
<keyword evidence="3 8" id="KW-0812">Transmembrane</keyword>
<sequence>MANAPGMVSTASAQSPTGNGAVVIPEGEGVGRNRIPTNKSSQKLVNEDYLQPSSTRNSLGNGDGGGGDSIASSIDTTAGRRRSKISKMEWATVFILFYVNLINYMDRFTLAGVLDDVSKSFGINNGEQGLLQTVFVISYMVFAPMFGYMGDRYSRRVIMAFGVILWSVTTLAGSFMEGNFYWFIAFRAMVGIGEASYSTIAPTIISDLFLDDVRSKMLALFYFAIPVGGGLGYIVGAQAANLGGAWYWALRVTPFLGLIAVIFIIFIMVDPPRGEREGSTALKATTWGEDMKYLLKNKSFMLSTFGFTCVTFVTGALAWWGPKYIFYGLMLQNGGDQVKQTTVSFIFGVVTMMSGLIGVPLGALAATNLRTRFLKADPLICAFGLIVSTPLIFGGAILAKHNEALCFTLIFFGELFLNLNWAIVADILLYVVIPTRRSTAEAFQILLSHALGDAGSPYLIGKISDWIKPWLREGGPVSDEYVEFTSLQYALFVTVFVQIFGGILFLVTACYVVQDKRDCDGIIAASSGESITINPNPPPPPDEKANGESETNETGQGEGENEK</sequence>